<dbReference type="SUPFAM" id="SSF75304">
    <property type="entry name" value="Amidase signature (AS) enzymes"/>
    <property type="match status" value="1"/>
</dbReference>
<dbReference type="Pfam" id="PF01425">
    <property type="entry name" value="Amidase"/>
    <property type="match status" value="1"/>
</dbReference>
<dbReference type="InterPro" id="IPR023631">
    <property type="entry name" value="Amidase_dom"/>
</dbReference>
<evidence type="ECO:0000313" key="3">
    <source>
        <dbReference type="Proteomes" id="UP000018949"/>
    </source>
</evidence>
<keyword evidence="3" id="KW-1185">Reference proteome</keyword>
<feature type="domain" description="Amidase" evidence="1">
    <location>
        <begin position="1"/>
        <end position="111"/>
    </location>
</feature>
<gene>
    <name evidence="2" type="ORF">JCM21738_907</name>
</gene>
<dbReference type="EMBL" id="BAUW01000006">
    <property type="protein sequence ID" value="GAE44218.1"/>
    <property type="molecule type" value="Genomic_DNA"/>
</dbReference>
<organism evidence="2 3">
    <name type="scientific">Mesobacillus boroniphilus JCM 21738</name>
    <dbReference type="NCBI Taxonomy" id="1294265"/>
    <lineage>
        <taxon>Bacteria</taxon>
        <taxon>Bacillati</taxon>
        <taxon>Bacillota</taxon>
        <taxon>Bacilli</taxon>
        <taxon>Bacillales</taxon>
        <taxon>Bacillaceae</taxon>
        <taxon>Mesobacillus</taxon>
    </lineage>
</organism>
<dbReference type="eggNOG" id="COG0154">
    <property type="taxonomic scope" value="Bacteria"/>
</dbReference>
<dbReference type="PANTHER" id="PTHR42678">
    <property type="entry name" value="AMIDASE"/>
    <property type="match status" value="1"/>
</dbReference>
<evidence type="ECO:0000259" key="1">
    <source>
        <dbReference type="Pfam" id="PF01425"/>
    </source>
</evidence>
<dbReference type="Gene3D" id="3.90.1300.10">
    <property type="entry name" value="Amidase signature (AS) domain"/>
    <property type="match status" value="1"/>
</dbReference>
<proteinExistence type="predicted"/>
<dbReference type="PANTHER" id="PTHR42678:SF34">
    <property type="entry name" value="OS04G0183300 PROTEIN"/>
    <property type="match status" value="1"/>
</dbReference>
<comment type="caution">
    <text evidence="2">The sequence shown here is derived from an EMBL/GenBank/DDBJ whole genome shotgun (WGS) entry which is preliminary data.</text>
</comment>
<accession>W4RK02</accession>
<dbReference type="Proteomes" id="UP000018949">
    <property type="component" value="Unassembled WGS sequence"/>
</dbReference>
<dbReference type="AlphaFoldDB" id="W4RK02"/>
<evidence type="ECO:0000313" key="2">
    <source>
        <dbReference type="EMBL" id="GAE44218.1"/>
    </source>
</evidence>
<reference evidence="2 3" key="1">
    <citation type="submission" date="2013-12" db="EMBL/GenBank/DDBJ databases">
        <title>NBRP : Genome information of microbial organism related human and environment.</title>
        <authorList>
            <person name="Hattori M."/>
            <person name="Oshima K."/>
            <person name="Inaba H."/>
            <person name="Suda W."/>
            <person name="Sakamoto M."/>
            <person name="Iino T."/>
            <person name="Kitahara M."/>
            <person name="Oshida Y."/>
            <person name="Iida T."/>
            <person name="Kudo T."/>
            <person name="Itoh T."/>
            <person name="Ahmed I."/>
            <person name="Ohkuma M."/>
        </authorList>
    </citation>
    <scope>NUCLEOTIDE SEQUENCE [LARGE SCALE GENOMIC DNA]</scope>
    <source>
        <strain evidence="2 3">JCM 21738</strain>
    </source>
</reference>
<protein>
    <submittedName>
        <fullName evidence="2">Amidase</fullName>
    </submittedName>
</protein>
<name>W4RK02_9BACI</name>
<sequence>MARTVKDAVYLLEAIAGKDPQDPATMVTLPEFDHDSLFDSQALKGTKIAVAREEYIGKWTQEQEQIFQKAVEKLEELGAEVVEAAIPAAKATWGYKVLSYEFKADLNAYLNGLAQMFLSGRLLT</sequence>
<dbReference type="InterPro" id="IPR036928">
    <property type="entry name" value="AS_sf"/>
</dbReference>